<dbReference type="GO" id="GO:0003824">
    <property type="term" value="F:catalytic activity"/>
    <property type="evidence" value="ECO:0007669"/>
    <property type="project" value="InterPro"/>
</dbReference>
<dbReference type="InterPro" id="IPR027124">
    <property type="entry name" value="Swc5/CFDP1/2"/>
</dbReference>
<accession>A0AAV4BXG1</accession>
<evidence type="ECO:0000313" key="3">
    <source>
        <dbReference type="EMBL" id="GFO24889.1"/>
    </source>
</evidence>
<dbReference type="Proteomes" id="UP000735302">
    <property type="component" value="Unassembled WGS sequence"/>
</dbReference>
<reference evidence="3 4" key="1">
    <citation type="journal article" date="2021" name="Elife">
        <title>Chloroplast acquisition without the gene transfer in kleptoplastic sea slugs, Plakobranchus ocellatus.</title>
        <authorList>
            <person name="Maeda T."/>
            <person name="Takahashi S."/>
            <person name="Yoshida T."/>
            <person name="Shimamura S."/>
            <person name="Takaki Y."/>
            <person name="Nagai Y."/>
            <person name="Toyoda A."/>
            <person name="Suzuki Y."/>
            <person name="Arimoto A."/>
            <person name="Ishii H."/>
            <person name="Satoh N."/>
            <person name="Nishiyama T."/>
            <person name="Hasebe M."/>
            <person name="Maruyama T."/>
            <person name="Minagawa J."/>
            <person name="Obokata J."/>
            <person name="Shigenobu S."/>
        </authorList>
    </citation>
    <scope>NUCLEOTIDE SEQUENCE [LARGE SCALE GENOMIC DNA]</scope>
</reference>
<proteinExistence type="predicted"/>
<feature type="domain" description="Endonuclease/exonuclease/phosphatase" evidence="2">
    <location>
        <begin position="88"/>
        <end position="226"/>
    </location>
</feature>
<evidence type="ECO:0000256" key="1">
    <source>
        <dbReference type="SAM" id="Coils"/>
    </source>
</evidence>
<dbReference type="EMBL" id="BLXT01005660">
    <property type="protein sequence ID" value="GFO24889.1"/>
    <property type="molecule type" value="Genomic_DNA"/>
</dbReference>
<sequence length="412" mass="47420">MLQKGKLDNIKKEMERLKMNILGMSEVRWSGAGKIKSGKYEMYYSGAEHQRGVGIILDQEIGKSVKGYWPLSDRVLLLKIAGKPVDLIIIQAYAPTTTSSDEEIEKFYEELEMAKTQCKSHEPLIIMGDFNAKLGEDRIGNTAGPHGIGKINERGERLVEWCQTHDLVVCNTWFEQPARRKWTWKSPGDGSRNQIDYILTNERFRNAIKSAKTYPGADCYSDHVPVVAKLNLKLKKTSSNPTNIKLDLALLKTNQLIREKYQVSVQNKFESLGEAEEIEKQWENFKEAITLAATEEIPRVERKSKQKWMTDEILELMDERRKAKNNDEKYETLQNKVREKCNEAKEKWINDTCRDIDLHQRSTPQIMYRNIEEITGRRTCLSTGKKEMKGLEALSSEANVSLLEADKKKTQI</sequence>
<comment type="caution">
    <text evidence="3">The sequence shown here is derived from an EMBL/GenBank/DDBJ whole genome shotgun (WGS) entry which is preliminary data.</text>
</comment>
<evidence type="ECO:0000313" key="4">
    <source>
        <dbReference type="Proteomes" id="UP000735302"/>
    </source>
</evidence>
<keyword evidence="1" id="KW-0175">Coiled coil</keyword>
<dbReference type="AlphaFoldDB" id="A0AAV4BXG1"/>
<gene>
    <name evidence="3" type="ORF">PoB_005139400</name>
</gene>
<dbReference type="Pfam" id="PF14529">
    <property type="entry name" value="Exo_endo_phos_2"/>
    <property type="match status" value="1"/>
</dbReference>
<feature type="coiled-coil region" evidence="1">
    <location>
        <begin position="316"/>
        <end position="343"/>
    </location>
</feature>
<dbReference type="PANTHER" id="PTHR23227:SF67">
    <property type="entry name" value="CRANIOFACIAL DEVELOPMENT PROTEIN 2-LIKE"/>
    <property type="match status" value="1"/>
</dbReference>
<keyword evidence="4" id="KW-1185">Reference proteome</keyword>
<name>A0AAV4BXG1_9GAST</name>
<dbReference type="SUPFAM" id="SSF56219">
    <property type="entry name" value="DNase I-like"/>
    <property type="match status" value="1"/>
</dbReference>
<evidence type="ECO:0000259" key="2">
    <source>
        <dbReference type="Pfam" id="PF14529"/>
    </source>
</evidence>
<dbReference type="InterPro" id="IPR036691">
    <property type="entry name" value="Endo/exonu/phosph_ase_sf"/>
</dbReference>
<dbReference type="InterPro" id="IPR005135">
    <property type="entry name" value="Endo/exonuclease/phosphatase"/>
</dbReference>
<organism evidence="3 4">
    <name type="scientific">Plakobranchus ocellatus</name>
    <dbReference type="NCBI Taxonomy" id="259542"/>
    <lineage>
        <taxon>Eukaryota</taxon>
        <taxon>Metazoa</taxon>
        <taxon>Spiralia</taxon>
        <taxon>Lophotrochozoa</taxon>
        <taxon>Mollusca</taxon>
        <taxon>Gastropoda</taxon>
        <taxon>Heterobranchia</taxon>
        <taxon>Euthyneura</taxon>
        <taxon>Panpulmonata</taxon>
        <taxon>Sacoglossa</taxon>
        <taxon>Placobranchoidea</taxon>
        <taxon>Plakobranchidae</taxon>
        <taxon>Plakobranchus</taxon>
    </lineage>
</organism>
<dbReference type="CDD" id="cd09076">
    <property type="entry name" value="L1-EN"/>
    <property type="match status" value="1"/>
</dbReference>
<protein>
    <submittedName>
        <fullName evidence="3">Craniofacial development protein 2-like</fullName>
    </submittedName>
</protein>
<dbReference type="Gene3D" id="3.60.10.10">
    <property type="entry name" value="Endonuclease/exonuclease/phosphatase"/>
    <property type="match status" value="1"/>
</dbReference>
<dbReference type="PANTHER" id="PTHR23227">
    <property type="entry name" value="BUCENTAUR RELATED"/>
    <property type="match status" value="1"/>
</dbReference>